<protein>
    <recommendedName>
        <fullName evidence="4">THO complex subunit 1</fullName>
    </recommendedName>
</protein>
<dbReference type="Pfam" id="PF11957">
    <property type="entry name" value="efThoc1"/>
    <property type="match status" value="1"/>
</dbReference>
<reference evidence="2" key="2">
    <citation type="submission" date="2015-06" db="UniProtKB">
        <authorList>
            <consortium name="EnsemblProtists"/>
        </authorList>
    </citation>
    <scope>IDENTIFICATION</scope>
    <source>
        <strain evidence="2">Emoy2</strain>
    </source>
</reference>
<dbReference type="Proteomes" id="UP000011713">
    <property type="component" value="Unassembled WGS sequence"/>
</dbReference>
<feature type="region of interest" description="Disordered" evidence="1">
    <location>
        <begin position="14"/>
        <end position="42"/>
    </location>
</feature>
<feature type="compositionally biased region" description="Basic and acidic residues" evidence="1">
    <location>
        <begin position="629"/>
        <end position="642"/>
    </location>
</feature>
<dbReference type="PANTHER" id="PTHR13265">
    <property type="entry name" value="THO COMPLEX SUBUNIT 1"/>
    <property type="match status" value="1"/>
</dbReference>
<keyword evidence="3" id="KW-1185">Reference proteome</keyword>
<evidence type="ECO:0008006" key="4">
    <source>
        <dbReference type="Google" id="ProtNLM"/>
    </source>
</evidence>
<dbReference type="EnsemblProtists" id="HpaT811846">
    <property type="protein sequence ID" value="HpaP811846"/>
    <property type="gene ID" value="HpaG811846"/>
</dbReference>
<evidence type="ECO:0000256" key="1">
    <source>
        <dbReference type="SAM" id="MobiDB-lite"/>
    </source>
</evidence>
<dbReference type="OMA" id="LQREEMW"/>
<dbReference type="PANTHER" id="PTHR13265:SF0">
    <property type="entry name" value="HPR1"/>
    <property type="match status" value="1"/>
</dbReference>
<feature type="compositionally biased region" description="Basic and acidic residues" evidence="1">
    <location>
        <begin position="598"/>
        <end position="608"/>
    </location>
</feature>
<organism evidence="2 3">
    <name type="scientific">Hyaloperonospora arabidopsidis (strain Emoy2)</name>
    <name type="common">Downy mildew agent</name>
    <name type="synonym">Peronospora arabidopsidis</name>
    <dbReference type="NCBI Taxonomy" id="559515"/>
    <lineage>
        <taxon>Eukaryota</taxon>
        <taxon>Sar</taxon>
        <taxon>Stramenopiles</taxon>
        <taxon>Oomycota</taxon>
        <taxon>Peronosporomycetes</taxon>
        <taxon>Peronosporales</taxon>
        <taxon>Peronosporaceae</taxon>
        <taxon>Hyaloperonospora</taxon>
    </lineage>
</organism>
<proteinExistence type="predicted"/>
<dbReference type="InParanoid" id="M4BZ23"/>
<sequence>MVYHKHHLISDRQIDHIPYNGTGASQDRGGAPSPPSRSPHASRCISHSLTIPLNSAQESIGDFFAHDDALSRLDQLHCRTLDAVEKGLLAPRPQEFTHNVLDLAVQKIAEKLAWKLLTEAHATPNSVGVPALLDLCIAGVTKKFLVNSTPYKVLEDLMEGQTISACEKIWELLETRKDKLTTPDFIAEKGRTTKASLCLLRMCNALLRRLSKTHNSVFCGKILIFLSFTFALSERSAVNLTGKANVTNVTVYEDEEAFDSAEASDAAKVSEGAALSLKSFFREHQMVVQSSESWEKFFTELDVVLEAFEGNAFSPDDLERSRDSSGGLICSADVAVLGSADNSIKGATAQRSQEHFFQPKYLTNSRLFRLQLRDPILRECMLTQFLILFNDLARAKPPAGSTTPKTKLAALTERVVALLKQTPLDGKGYSEMVSYVLERERNWVKWKQEKCPGYEKYPSVTEDECLGALEPAAKRARRHLTSPLLEQILSESSKPSQILETLKGKERASEVSIATYTNLFDEAWNPENGIEEQYWPDKEETVCWRTMRAAMKTNVDCLDLAVQDTTAASEESAVASTIKPGCVETSFAKEVFHGEKEFDHGASKDRSSGTKKRGRSDSLEGAQIGDVLPVKRERMARDRRDDDIEDGEEASAI</sequence>
<dbReference type="InterPro" id="IPR021861">
    <property type="entry name" value="THO_THOC1"/>
</dbReference>
<feature type="compositionally biased region" description="Acidic residues" evidence="1">
    <location>
        <begin position="643"/>
        <end position="653"/>
    </location>
</feature>
<dbReference type="GO" id="GO:0006406">
    <property type="term" value="P:mRNA export from nucleus"/>
    <property type="evidence" value="ECO:0007669"/>
    <property type="project" value="TreeGrafter"/>
</dbReference>
<dbReference type="GO" id="GO:0000445">
    <property type="term" value="C:THO complex part of transcription export complex"/>
    <property type="evidence" value="ECO:0007669"/>
    <property type="project" value="TreeGrafter"/>
</dbReference>
<dbReference type="HOGENOM" id="CLU_027314_0_0_1"/>
<evidence type="ECO:0000313" key="3">
    <source>
        <dbReference type="Proteomes" id="UP000011713"/>
    </source>
</evidence>
<evidence type="ECO:0000313" key="2">
    <source>
        <dbReference type="EnsemblProtists" id="HpaP811846"/>
    </source>
</evidence>
<name>M4BZ23_HYAAE</name>
<dbReference type="EMBL" id="JH598055">
    <property type="status" value="NOT_ANNOTATED_CDS"/>
    <property type="molecule type" value="Genomic_DNA"/>
</dbReference>
<dbReference type="VEuPathDB" id="FungiDB:HpaG811846"/>
<feature type="region of interest" description="Disordered" evidence="1">
    <location>
        <begin position="598"/>
        <end position="653"/>
    </location>
</feature>
<accession>M4BZ23</accession>
<reference evidence="3" key="1">
    <citation type="journal article" date="2010" name="Science">
        <title>Signatures of adaptation to obligate biotrophy in the Hyaloperonospora arabidopsidis genome.</title>
        <authorList>
            <person name="Baxter L."/>
            <person name="Tripathy S."/>
            <person name="Ishaque N."/>
            <person name="Boot N."/>
            <person name="Cabral A."/>
            <person name="Kemen E."/>
            <person name="Thines M."/>
            <person name="Ah-Fong A."/>
            <person name="Anderson R."/>
            <person name="Badejoko W."/>
            <person name="Bittner-Eddy P."/>
            <person name="Boore J.L."/>
            <person name="Chibucos M.C."/>
            <person name="Coates M."/>
            <person name="Dehal P."/>
            <person name="Delehaunty K."/>
            <person name="Dong S."/>
            <person name="Downton P."/>
            <person name="Dumas B."/>
            <person name="Fabro G."/>
            <person name="Fronick C."/>
            <person name="Fuerstenberg S.I."/>
            <person name="Fulton L."/>
            <person name="Gaulin E."/>
            <person name="Govers F."/>
            <person name="Hughes L."/>
            <person name="Humphray S."/>
            <person name="Jiang R.H."/>
            <person name="Judelson H."/>
            <person name="Kamoun S."/>
            <person name="Kyung K."/>
            <person name="Meijer H."/>
            <person name="Minx P."/>
            <person name="Morris P."/>
            <person name="Nelson J."/>
            <person name="Phuntumart V."/>
            <person name="Qutob D."/>
            <person name="Rehmany A."/>
            <person name="Rougon-Cardoso A."/>
            <person name="Ryden P."/>
            <person name="Torto-Alalibo T."/>
            <person name="Studholme D."/>
            <person name="Wang Y."/>
            <person name="Win J."/>
            <person name="Wood J."/>
            <person name="Clifton S.W."/>
            <person name="Rogers J."/>
            <person name="Van den Ackerveken G."/>
            <person name="Jones J.D."/>
            <person name="McDowell J.M."/>
            <person name="Beynon J."/>
            <person name="Tyler B.M."/>
        </authorList>
    </citation>
    <scope>NUCLEOTIDE SEQUENCE [LARGE SCALE GENOMIC DNA]</scope>
    <source>
        <strain evidence="3">Emoy2</strain>
    </source>
</reference>
<dbReference type="AlphaFoldDB" id="M4BZ23"/>
<dbReference type="STRING" id="559515.M4BZ23"/>
<dbReference type="eggNOG" id="KOG2491">
    <property type="taxonomic scope" value="Eukaryota"/>
</dbReference>